<dbReference type="PROSITE" id="PS51764">
    <property type="entry name" value="GH26"/>
    <property type="match status" value="1"/>
</dbReference>
<protein>
    <submittedName>
        <fullName evidence="5">Mannan endo-1,4-beta-mannosidase</fullName>
    </submittedName>
</protein>
<dbReference type="EMBL" id="BAJS01000003">
    <property type="protein sequence ID" value="GAK35868.1"/>
    <property type="molecule type" value="Genomic_DNA"/>
</dbReference>
<proteinExistence type="inferred from homology"/>
<evidence type="ECO:0000256" key="1">
    <source>
        <dbReference type="ARBA" id="ARBA00022801"/>
    </source>
</evidence>
<evidence type="ECO:0000256" key="3">
    <source>
        <dbReference type="PROSITE-ProRule" id="PRU01100"/>
    </source>
</evidence>
<comment type="caution">
    <text evidence="5">The sequence shown here is derived from an EMBL/GenBank/DDBJ whole genome shotgun (WGS) entry which is preliminary data.</text>
</comment>
<sequence length="117" mass="13177">MLIAAGLSSCNLFGQKDTMKMQSSERTVETKNLLINLGTIHQKGFMFGHHDDPVYGIGWEGDADRSDVKSVCGDYPAVMSFDLGRIELGGDKTWIKYLLIRLGEKFWPNTHGVVWFH</sequence>
<keyword evidence="2" id="KW-0326">Glycosidase</keyword>
<evidence type="ECO:0000256" key="2">
    <source>
        <dbReference type="ARBA" id="ARBA00023295"/>
    </source>
</evidence>
<evidence type="ECO:0000313" key="6">
    <source>
        <dbReference type="Proteomes" id="UP000027601"/>
    </source>
</evidence>
<accession>A0A069CZ21</accession>
<dbReference type="Proteomes" id="UP000027601">
    <property type="component" value="Unassembled WGS sequence"/>
</dbReference>
<dbReference type="Gene3D" id="3.20.20.80">
    <property type="entry name" value="Glycosidases"/>
    <property type="match status" value="1"/>
</dbReference>
<gene>
    <name evidence="5" type="ORF">JCM15093_996</name>
</gene>
<dbReference type="eggNOG" id="COG4124">
    <property type="taxonomic scope" value="Bacteria"/>
</dbReference>
<evidence type="ECO:0000259" key="4">
    <source>
        <dbReference type="PROSITE" id="PS51764"/>
    </source>
</evidence>
<evidence type="ECO:0000313" key="5">
    <source>
        <dbReference type="EMBL" id="GAK35868.1"/>
    </source>
</evidence>
<dbReference type="GO" id="GO:0004553">
    <property type="term" value="F:hydrolase activity, hydrolyzing O-glycosyl compounds"/>
    <property type="evidence" value="ECO:0007669"/>
    <property type="project" value="InterPro"/>
</dbReference>
<dbReference type="InterPro" id="IPR022790">
    <property type="entry name" value="GH26_dom"/>
</dbReference>
<comment type="caution">
    <text evidence="3">Lacks conserved residue(s) required for the propagation of feature annotation.</text>
</comment>
<keyword evidence="1" id="KW-0378">Hydrolase</keyword>
<reference evidence="5 6" key="1">
    <citation type="journal article" date="2015" name="Microbes Environ.">
        <title>Distribution and evolution of nitrogen fixation genes in the phylum bacteroidetes.</title>
        <authorList>
            <person name="Inoue J."/>
            <person name="Oshima K."/>
            <person name="Suda W."/>
            <person name="Sakamoto M."/>
            <person name="Iino T."/>
            <person name="Noda S."/>
            <person name="Hongoh Y."/>
            <person name="Hattori M."/>
            <person name="Ohkuma M."/>
        </authorList>
    </citation>
    <scope>NUCLEOTIDE SEQUENCE [LARGE SCALE GENOMIC DNA]</scope>
    <source>
        <strain evidence="5 6">JCM 15093</strain>
    </source>
</reference>
<name>A0A069CZ21_9BACE</name>
<dbReference type="AlphaFoldDB" id="A0A069CZ21"/>
<organism evidence="5 6">
    <name type="scientific">Bacteroides graminisolvens DSM 19988 = JCM 15093</name>
    <dbReference type="NCBI Taxonomy" id="1121097"/>
    <lineage>
        <taxon>Bacteria</taxon>
        <taxon>Pseudomonadati</taxon>
        <taxon>Bacteroidota</taxon>
        <taxon>Bacteroidia</taxon>
        <taxon>Bacteroidales</taxon>
        <taxon>Bacteroidaceae</taxon>
        <taxon>Bacteroides</taxon>
    </lineage>
</organism>
<dbReference type="InterPro" id="IPR017853">
    <property type="entry name" value="GH"/>
</dbReference>
<dbReference type="SUPFAM" id="SSF51445">
    <property type="entry name" value="(Trans)glycosidases"/>
    <property type="match status" value="1"/>
</dbReference>
<feature type="domain" description="GH26" evidence="4">
    <location>
        <begin position="28"/>
        <end position="117"/>
    </location>
</feature>
<comment type="similarity">
    <text evidence="3">Belongs to the glycosyl hydrolase 26 family.</text>
</comment>
<keyword evidence="6" id="KW-1185">Reference proteome</keyword>